<name>A0A0B0MGZ8_GOSAR</name>
<evidence type="ECO:0000313" key="1">
    <source>
        <dbReference type="EMBL" id="KHF99661.1"/>
    </source>
</evidence>
<protein>
    <submittedName>
        <fullName evidence="1">Uncharacterized protein</fullName>
    </submittedName>
</protein>
<evidence type="ECO:0000313" key="2">
    <source>
        <dbReference type="Proteomes" id="UP000032142"/>
    </source>
</evidence>
<keyword evidence="2" id="KW-1185">Reference proteome</keyword>
<comment type="caution">
    <text evidence="1">The sequence shown here is derived from an EMBL/GenBank/DDBJ whole genome shotgun (WGS) entry which is preliminary data.</text>
</comment>
<reference evidence="2" key="1">
    <citation type="submission" date="2014-09" db="EMBL/GenBank/DDBJ databases">
        <authorList>
            <person name="Mudge J."/>
            <person name="Ramaraj T."/>
            <person name="Lindquist I.E."/>
            <person name="Bharti A.K."/>
            <person name="Sundararajan A."/>
            <person name="Cameron C.T."/>
            <person name="Woodward J.E."/>
            <person name="May G.D."/>
            <person name="Brubaker C."/>
            <person name="Broadhvest J."/>
            <person name="Wilkins T.A."/>
        </authorList>
    </citation>
    <scope>NUCLEOTIDE SEQUENCE</scope>
    <source>
        <strain evidence="2">cv. AKA8401</strain>
    </source>
</reference>
<proteinExistence type="predicted"/>
<sequence length="24" mass="2920">MQPSYIYLVALLYTWYTSRITHVT</sequence>
<organism evidence="1 2">
    <name type="scientific">Gossypium arboreum</name>
    <name type="common">Tree cotton</name>
    <name type="synonym">Gossypium nanking</name>
    <dbReference type="NCBI Taxonomy" id="29729"/>
    <lineage>
        <taxon>Eukaryota</taxon>
        <taxon>Viridiplantae</taxon>
        <taxon>Streptophyta</taxon>
        <taxon>Embryophyta</taxon>
        <taxon>Tracheophyta</taxon>
        <taxon>Spermatophyta</taxon>
        <taxon>Magnoliopsida</taxon>
        <taxon>eudicotyledons</taxon>
        <taxon>Gunneridae</taxon>
        <taxon>Pentapetalae</taxon>
        <taxon>rosids</taxon>
        <taxon>malvids</taxon>
        <taxon>Malvales</taxon>
        <taxon>Malvaceae</taxon>
        <taxon>Malvoideae</taxon>
        <taxon>Gossypium</taxon>
    </lineage>
</organism>
<gene>
    <name evidence="1" type="ORF">F383_38553</name>
</gene>
<dbReference type="EMBL" id="JRRC01089279">
    <property type="protein sequence ID" value="KHF99661.1"/>
    <property type="molecule type" value="Genomic_DNA"/>
</dbReference>
<dbReference type="Proteomes" id="UP000032142">
    <property type="component" value="Unassembled WGS sequence"/>
</dbReference>
<dbReference type="AlphaFoldDB" id="A0A0B0MGZ8"/>
<accession>A0A0B0MGZ8</accession>